<proteinExistence type="inferred from homology"/>
<evidence type="ECO:0000256" key="2">
    <source>
        <dbReference type="ARBA" id="ARBA00010145"/>
    </source>
</evidence>
<dbReference type="Gene3D" id="1.20.1530.20">
    <property type="match status" value="1"/>
</dbReference>
<evidence type="ECO:0000256" key="1">
    <source>
        <dbReference type="ARBA" id="ARBA00004651"/>
    </source>
</evidence>
<accession>A0A563VMN6</accession>
<name>A0A563VMN6_9CYAN</name>
<feature type="transmembrane region" description="Helical" evidence="8">
    <location>
        <begin position="123"/>
        <end position="142"/>
    </location>
</feature>
<dbReference type="Pfam" id="PF03547">
    <property type="entry name" value="Mem_trans"/>
    <property type="match status" value="2"/>
</dbReference>
<dbReference type="AlphaFoldDB" id="A0A563VMN6"/>
<dbReference type="EMBL" id="CAACVJ010000069">
    <property type="protein sequence ID" value="VEP12716.1"/>
    <property type="molecule type" value="Genomic_DNA"/>
</dbReference>
<feature type="transmembrane region" description="Helical" evidence="8">
    <location>
        <begin position="6"/>
        <end position="25"/>
    </location>
</feature>
<feature type="transmembrane region" description="Helical" evidence="8">
    <location>
        <begin position="276"/>
        <end position="299"/>
    </location>
</feature>
<sequence length="301" mass="32208">MVALLPAVLPVGLIILIGFIANKAISLERQTLSQLILYILSPALVIDSLYRTSLSLESSIGLLVGFAITSCLVYLVAKIVSRITGFSSSLKTALIATSLFPNNGNMGLPIVTFALGTAGLERAIVYMIGSSILMFCFGPAIIQGKGIIKGLKLIVKLPLLWAILLGLGLRIISLTIPNFQFPFDLDLGIQKLGEAAIPIALILLGMQLAYTKFTLGLKELLAASIRLLIAPSIAFGVGSFLNLASLDLQVLVLQSAMPTAVNSLILVTEFGGNKNFVARSIITSTLFCFLTIPFILWLLRF</sequence>
<dbReference type="Proteomes" id="UP000320055">
    <property type="component" value="Unassembled WGS sequence"/>
</dbReference>
<feature type="transmembrane region" description="Helical" evidence="8">
    <location>
        <begin position="196"/>
        <end position="215"/>
    </location>
</feature>
<evidence type="ECO:0000256" key="6">
    <source>
        <dbReference type="ARBA" id="ARBA00022989"/>
    </source>
</evidence>
<keyword evidence="6 8" id="KW-1133">Transmembrane helix</keyword>
<comment type="similarity">
    <text evidence="2">Belongs to the auxin efflux carrier (TC 2.A.69) family.</text>
</comment>
<comment type="subcellular location">
    <subcellularLocation>
        <location evidence="1">Cell membrane</location>
        <topology evidence="1">Multi-pass membrane protein</topology>
    </subcellularLocation>
</comment>
<feature type="transmembrane region" description="Helical" evidence="8">
    <location>
        <begin position="32"/>
        <end position="50"/>
    </location>
</feature>
<dbReference type="PANTHER" id="PTHR36838:SF1">
    <property type="entry name" value="SLR1864 PROTEIN"/>
    <property type="match status" value="1"/>
</dbReference>
<keyword evidence="4" id="KW-1003">Cell membrane</keyword>
<evidence type="ECO:0000313" key="9">
    <source>
        <dbReference type="EMBL" id="VEP12716.1"/>
    </source>
</evidence>
<evidence type="ECO:0000256" key="8">
    <source>
        <dbReference type="SAM" id="Phobius"/>
    </source>
</evidence>
<keyword evidence="10" id="KW-1185">Reference proteome</keyword>
<dbReference type="OrthoDB" id="527159at2"/>
<evidence type="ECO:0000313" key="10">
    <source>
        <dbReference type="Proteomes" id="UP000320055"/>
    </source>
</evidence>
<feature type="transmembrane region" description="Helical" evidence="8">
    <location>
        <begin position="154"/>
        <end position="176"/>
    </location>
</feature>
<gene>
    <name evidence="9" type="ORF">H1P_1600011</name>
</gene>
<evidence type="ECO:0000256" key="3">
    <source>
        <dbReference type="ARBA" id="ARBA00022448"/>
    </source>
</evidence>
<keyword evidence="3" id="KW-0813">Transport</keyword>
<organism evidence="9 10">
    <name type="scientific">Hyella patelloides LEGE 07179</name>
    <dbReference type="NCBI Taxonomy" id="945734"/>
    <lineage>
        <taxon>Bacteria</taxon>
        <taxon>Bacillati</taxon>
        <taxon>Cyanobacteriota</taxon>
        <taxon>Cyanophyceae</taxon>
        <taxon>Pleurocapsales</taxon>
        <taxon>Hyellaceae</taxon>
        <taxon>Hyella</taxon>
    </lineage>
</organism>
<evidence type="ECO:0000256" key="5">
    <source>
        <dbReference type="ARBA" id="ARBA00022692"/>
    </source>
</evidence>
<dbReference type="InterPro" id="IPR004776">
    <property type="entry name" value="Mem_transp_PIN-like"/>
</dbReference>
<dbReference type="RefSeq" id="WP_144870751.1">
    <property type="nucleotide sequence ID" value="NZ_LR213911.1"/>
</dbReference>
<feature type="transmembrane region" description="Helical" evidence="8">
    <location>
        <begin position="227"/>
        <end position="256"/>
    </location>
</feature>
<evidence type="ECO:0000256" key="7">
    <source>
        <dbReference type="ARBA" id="ARBA00023136"/>
    </source>
</evidence>
<keyword evidence="7 8" id="KW-0472">Membrane</keyword>
<keyword evidence="5 8" id="KW-0812">Transmembrane</keyword>
<feature type="transmembrane region" description="Helical" evidence="8">
    <location>
        <begin position="62"/>
        <end position="81"/>
    </location>
</feature>
<dbReference type="GO" id="GO:0005886">
    <property type="term" value="C:plasma membrane"/>
    <property type="evidence" value="ECO:0007669"/>
    <property type="project" value="UniProtKB-SubCell"/>
</dbReference>
<dbReference type="GO" id="GO:0055085">
    <property type="term" value="P:transmembrane transport"/>
    <property type="evidence" value="ECO:0007669"/>
    <property type="project" value="InterPro"/>
</dbReference>
<dbReference type="PANTHER" id="PTHR36838">
    <property type="entry name" value="AUXIN EFFLUX CARRIER FAMILY PROTEIN"/>
    <property type="match status" value="1"/>
</dbReference>
<evidence type="ECO:0000256" key="4">
    <source>
        <dbReference type="ARBA" id="ARBA00022475"/>
    </source>
</evidence>
<dbReference type="InterPro" id="IPR038770">
    <property type="entry name" value="Na+/solute_symporter_sf"/>
</dbReference>
<feature type="transmembrane region" description="Helical" evidence="8">
    <location>
        <begin position="93"/>
        <end position="117"/>
    </location>
</feature>
<reference evidence="9 10" key="1">
    <citation type="submission" date="2019-01" db="EMBL/GenBank/DDBJ databases">
        <authorList>
            <person name="Brito A."/>
        </authorList>
    </citation>
    <scope>NUCLEOTIDE SEQUENCE [LARGE SCALE GENOMIC DNA]</scope>
    <source>
        <strain evidence="9">1</strain>
    </source>
</reference>
<protein>
    <submittedName>
        <fullName evidence="9">Putative permease</fullName>
    </submittedName>
</protein>